<evidence type="ECO:0000313" key="7">
    <source>
        <dbReference type="EMBL" id="RXK57858.1"/>
    </source>
</evidence>
<organism evidence="7 8">
    <name type="scientific">Lacibacter luteus</name>
    <dbReference type="NCBI Taxonomy" id="2508719"/>
    <lineage>
        <taxon>Bacteria</taxon>
        <taxon>Pseudomonadati</taxon>
        <taxon>Bacteroidota</taxon>
        <taxon>Chitinophagia</taxon>
        <taxon>Chitinophagales</taxon>
        <taxon>Chitinophagaceae</taxon>
        <taxon>Lacibacter</taxon>
    </lineage>
</organism>
<dbReference type="Gene3D" id="3.40.30.10">
    <property type="entry name" value="Glutaredoxin"/>
    <property type="match status" value="1"/>
</dbReference>
<dbReference type="RefSeq" id="WP_129132782.1">
    <property type="nucleotide sequence ID" value="NZ_SDHW01000008.1"/>
</dbReference>
<dbReference type="OrthoDB" id="750178at2"/>
<keyword evidence="5" id="KW-0732">Signal</keyword>
<comment type="caution">
    <text evidence="7">The sequence shown here is derived from an EMBL/GenBank/DDBJ whole genome shotgun (WGS) entry which is preliminary data.</text>
</comment>
<dbReference type="SUPFAM" id="SSF52833">
    <property type="entry name" value="Thioredoxin-like"/>
    <property type="match status" value="1"/>
</dbReference>
<evidence type="ECO:0000256" key="4">
    <source>
        <dbReference type="ARBA" id="ARBA00023284"/>
    </source>
</evidence>
<dbReference type="InterPro" id="IPR017937">
    <property type="entry name" value="Thioredoxin_CS"/>
</dbReference>
<feature type="domain" description="Thioredoxin" evidence="6">
    <location>
        <begin position="241"/>
        <end position="389"/>
    </location>
</feature>
<dbReference type="GO" id="GO:0017004">
    <property type="term" value="P:cytochrome complex assembly"/>
    <property type="evidence" value="ECO:0007669"/>
    <property type="project" value="UniProtKB-KW"/>
</dbReference>
<dbReference type="EMBL" id="SDHW01000008">
    <property type="protein sequence ID" value="RXK57858.1"/>
    <property type="molecule type" value="Genomic_DNA"/>
</dbReference>
<evidence type="ECO:0000256" key="1">
    <source>
        <dbReference type="ARBA" id="ARBA00004196"/>
    </source>
</evidence>
<keyword evidence="8" id="KW-1185">Reference proteome</keyword>
<dbReference type="AlphaFoldDB" id="A0A4Q1CE78"/>
<feature type="signal peptide" evidence="5">
    <location>
        <begin position="1"/>
        <end position="18"/>
    </location>
</feature>
<dbReference type="PANTHER" id="PTHR42852">
    <property type="entry name" value="THIOL:DISULFIDE INTERCHANGE PROTEIN DSBE"/>
    <property type="match status" value="1"/>
</dbReference>
<evidence type="ECO:0000256" key="3">
    <source>
        <dbReference type="ARBA" id="ARBA00023157"/>
    </source>
</evidence>
<dbReference type="PANTHER" id="PTHR42852:SF6">
    <property type="entry name" value="THIOL:DISULFIDE INTERCHANGE PROTEIN DSBE"/>
    <property type="match status" value="1"/>
</dbReference>
<dbReference type="GO" id="GO:0030313">
    <property type="term" value="C:cell envelope"/>
    <property type="evidence" value="ECO:0007669"/>
    <property type="project" value="UniProtKB-SubCell"/>
</dbReference>
<dbReference type="InterPro" id="IPR036249">
    <property type="entry name" value="Thioredoxin-like_sf"/>
</dbReference>
<dbReference type="GO" id="GO:0016491">
    <property type="term" value="F:oxidoreductase activity"/>
    <property type="evidence" value="ECO:0007669"/>
    <property type="project" value="InterPro"/>
</dbReference>
<dbReference type="CDD" id="cd02966">
    <property type="entry name" value="TlpA_like_family"/>
    <property type="match status" value="1"/>
</dbReference>
<comment type="subcellular location">
    <subcellularLocation>
        <location evidence="1">Cell envelope</location>
    </subcellularLocation>
</comment>
<evidence type="ECO:0000256" key="2">
    <source>
        <dbReference type="ARBA" id="ARBA00022748"/>
    </source>
</evidence>
<evidence type="ECO:0000313" key="8">
    <source>
        <dbReference type="Proteomes" id="UP000290204"/>
    </source>
</evidence>
<sequence length="389" mass="43907">MKYCLLLILFSITTQLNAQTADSLVISGILKGQGNEKIGLSFPDENGKQQYYSATAENDRFSFKVKKQLQPVVARFSSSRSQQSRSVDGKPSGNPAPTLEFFVSDAAIIIDGSVEELFAAMVKGGKENDEFLSYRKTVAKWEIRKWEILNSFYKPEIANDSSLRNKLMAEGIKNSKQQTEAQKQFIKEHPSAFGSLFLLSRMENLYTAADYETAFNNLGEEYKQTAMAKRIAKRIEFLSPTAIGKPAVQFIKKDKDGKEIDLANYKGKVVLLDFWGSWCGPCRASHPHLKELYAKYMSKGFEIIAIAQETAKTAEEQREKWLTAIEKDGIDWVHVLNNEDKATQDLVKEYRVTAFPTKIMLDKDGKILLRITASATDDIDVMLEKIFGK</sequence>
<dbReference type="Pfam" id="PF08534">
    <property type="entry name" value="Redoxin"/>
    <property type="match status" value="1"/>
</dbReference>
<dbReference type="InterPro" id="IPR013766">
    <property type="entry name" value="Thioredoxin_domain"/>
</dbReference>
<feature type="chain" id="PRO_5020522522" evidence="5">
    <location>
        <begin position="19"/>
        <end position="389"/>
    </location>
</feature>
<evidence type="ECO:0000259" key="6">
    <source>
        <dbReference type="PROSITE" id="PS51352"/>
    </source>
</evidence>
<dbReference type="Proteomes" id="UP000290204">
    <property type="component" value="Unassembled WGS sequence"/>
</dbReference>
<proteinExistence type="predicted"/>
<evidence type="ECO:0000256" key="5">
    <source>
        <dbReference type="SAM" id="SignalP"/>
    </source>
</evidence>
<dbReference type="InterPro" id="IPR050553">
    <property type="entry name" value="Thioredoxin_ResA/DsbE_sf"/>
</dbReference>
<dbReference type="PROSITE" id="PS51352">
    <property type="entry name" value="THIOREDOXIN_2"/>
    <property type="match status" value="1"/>
</dbReference>
<protein>
    <submittedName>
        <fullName evidence="7">Redoxin domain-containing protein</fullName>
    </submittedName>
</protein>
<name>A0A4Q1CE78_9BACT</name>
<reference evidence="7 8" key="1">
    <citation type="submission" date="2019-01" db="EMBL/GenBank/DDBJ databases">
        <title>Lacibacter sp. strain TTM-7.</title>
        <authorList>
            <person name="Chen W.-M."/>
        </authorList>
    </citation>
    <scope>NUCLEOTIDE SEQUENCE [LARGE SCALE GENOMIC DNA]</scope>
    <source>
        <strain evidence="7 8">TTM-7</strain>
    </source>
</reference>
<dbReference type="InterPro" id="IPR013740">
    <property type="entry name" value="Redoxin"/>
</dbReference>
<keyword evidence="2" id="KW-0201">Cytochrome c-type biogenesis</keyword>
<gene>
    <name evidence="7" type="ORF">ESA94_20275</name>
</gene>
<keyword evidence="3" id="KW-1015">Disulfide bond</keyword>
<accession>A0A4Q1CE78</accession>
<dbReference type="InterPro" id="IPR025380">
    <property type="entry name" value="DUF4369"/>
</dbReference>
<dbReference type="PROSITE" id="PS00194">
    <property type="entry name" value="THIOREDOXIN_1"/>
    <property type="match status" value="1"/>
</dbReference>
<keyword evidence="4" id="KW-0676">Redox-active center</keyword>
<dbReference type="Pfam" id="PF14289">
    <property type="entry name" value="DUF4369"/>
    <property type="match status" value="1"/>
</dbReference>